<protein>
    <submittedName>
        <fullName evidence="1">Uncharacterized protein</fullName>
    </submittedName>
</protein>
<evidence type="ECO:0000313" key="2">
    <source>
        <dbReference type="Proteomes" id="UP000325161"/>
    </source>
</evidence>
<gene>
    <name evidence="1" type="ORF">FXN63_24630</name>
</gene>
<keyword evidence="2" id="KW-1185">Reference proteome</keyword>
<evidence type="ECO:0000313" key="1">
    <source>
        <dbReference type="EMBL" id="QEI08676.1"/>
    </source>
</evidence>
<reference evidence="1 2" key="1">
    <citation type="submission" date="2019-08" db="EMBL/GenBank/DDBJ databases">
        <title>Amphibian skin-associated Pigmentiphaga: genome sequence and occurrence across geography and hosts.</title>
        <authorList>
            <person name="Bletz M.C."/>
            <person name="Bunk B."/>
            <person name="Sproeer C."/>
            <person name="Biwer P."/>
            <person name="Reiter S."/>
            <person name="Rabemananjara F.C.E."/>
            <person name="Schulz S."/>
            <person name="Overmann J."/>
            <person name="Vences M."/>
        </authorList>
    </citation>
    <scope>NUCLEOTIDE SEQUENCE [LARGE SCALE GENOMIC DNA]</scope>
    <source>
        <strain evidence="1 2">Mada1488</strain>
    </source>
</reference>
<organism evidence="1 2">
    <name type="scientific">Pigmentiphaga aceris</name>
    <dbReference type="NCBI Taxonomy" id="1940612"/>
    <lineage>
        <taxon>Bacteria</taxon>
        <taxon>Pseudomonadati</taxon>
        <taxon>Pseudomonadota</taxon>
        <taxon>Betaproteobacteria</taxon>
        <taxon>Burkholderiales</taxon>
        <taxon>Alcaligenaceae</taxon>
        <taxon>Pigmentiphaga</taxon>
    </lineage>
</organism>
<name>A0A5C0B489_9BURK</name>
<sequence>MLLFIIALITMLISWIYASPVANQRDEQASAWTIAPVSPQVMDTNILLAMGSDKHLFFPSDNVVVSHSHKTPESARRVTLNLGEQKKVVLYVPQKRAIRDQQAKLLASKDPICPRLPQDVNAAVLWQEDKLGAQIAAETRAGKLPKTQQDPGKPMRSLYDIHQIRKPALTTAPERQAAWLAVKRKTAENINKAVEVTDLLGADAEKARYFVKTLPTGQLVSIWTVVPIMHPHYKYRIEVEQDIERTGSAITTAIFASSDVIEPCLDLAERISMQAGQVLAETHSRVRYH</sequence>
<dbReference type="AlphaFoldDB" id="A0A5C0B489"/>
<dbReference type="KEGG" id="pacr:FXN63_24630"/>
<dbReference type="Proteomes" id="UP000325161">
    <property type="component" value="Chromosome"/>
</dbReference>
<dbReference type="EMBL" id="CP043046">
    <property type="protein sequence ID" value="QEI08676.1"/>
    <property type="molecule type" value="Genomic_DNA"/>
</dbReference>
<dbReference type="RefSeq" id="WP_148818147.1">
    <property type="nucleotide sequence ID" value="NZ_CP043046.1"/>
</dbReference>
<proteinExistence type="predicted"/>
<accession>A0A5C0B489</accession>